<proteinExistence type="predicted"/>
<evidence type="ECO:0000313" key="1">
    <source>
        <dbReference type="EMBL" id="WAJ26660.1"/>
    </source>
</evidence>
<sequence>MPRTAIASLVLALAAAAPALAQEGNASTGEVVFKRCSACHAVGEGAKPRVGPPLNGVVDGKWAHYEGYAYSKVLMDGQAAGKVWDAATLSSFLENPRAVAPGTKMAFPGLKKPEERADVIAYLRTFLLDGTKAP</sequence>
<reference evidence="1" key="1">
    <citation type="submission" date="2022-11" db="EMBL/GenBank/DDBJ databases">
        <title>beta-Carotene-producing bacterium, Jeongeuplla avenae sp. nov., alleviates the salt stress of Arabidopsis seedlings.</title>
        <authorList>
            <person name="Jiang L."/>
            <person name="Lee J."/>
        </authorList>
    </citation>
    <scope>NUCLEOTIDE SEQUENCE</scope>
    <source>
        <strain evidence="1">DY_R2A_6</strain>
    </source>
</reference>
<dbReference type="Proteomes" id="UP001163223">
    <property type="component" value="Chromosome"/>
</dbReference>
<evidence type="ECO:0000313" key="2">
    <source>
        <dbReference type="Proteomes" id="UP001163223"/>
    </source>
</evidence>
<protein>
    <submittedName>
        <fullName evidence="1">Cytochrome c family protein</fullName>
    </submittedName>
</protein>
<organism evidence="1 2">
    <name type="scientific">Antarcticirhabdus aurantiaca</name>
    <dbReference type="NCBI Taxonomy" id="2606717"/>
    <lineage>
        <taxon>Bacteria</taxon>
        <taxon>Pseudomonadati</taxon>
        <taxon>Pseudomonadota</taxon>
        <taxon>Alphaproteobacteria</taxon>
        <taxon>Hyphomicrobiales</taxon>
        <taxon>Aurantimonadaceae</taxon>
        <taxon>Antarcticirhabdus</taxon>
    </lineage>
</organism>
<keyword evidence="2" id="KW-1185">Reference proteome</keyword>
<dbReference type="EMBL" id="CP113520">
    <property type="protein sequence ID" value="WAJ26660.1"/>
    <property type="molecule type" value="Genomic_DNA"/>
</dbReference>
<accession>A0ACD4NIK6</accession>
<name>A0ACD4NIK6_9HYPH</name>
<gene>
    <name evidence="1" type="ORF">OXU80_17530</name>
</gene>